<dbReference type="Pfam" id="PF01844">
    <property type="entry name" value="HNH"/>
    <property type="match status" value="1"/>
</dbReference>
<feature type="region of interest" description="Disordered" evidence="5">
    <location>
        <begin position="966"/>
        <end position="1005"/>
    </location>
</feature>
<dbReference type="SMART" id="SM00487">
    <property type="entry name" value="DEXDc"/>
    <property type="match status" value="1"/>
</dbReference>
<keyword evidence="4" id="KW-0067">ATP-binding</keyword>
<dbReference type="GO" id="GO:0016787">
    <property type="term" value="F:hydrolase activity"/>
    <property type="evidence" value="ECO:0007669"/>
    <property type="project" value="UniProtKB-KW"/>
</dbReference>
<dbReference type="InterPro" id="IPR000330">
    <property type="entry name" value="SNF2_N"/>
</dbReference>
<dbReference type="PANTHER" id="PTHR45766">
    <property type="entry name" value="DNA ANNEALING HELICASE AND ENDONUCLEASE ZRANB3 FAMILY MEMBER"/>
    <property type="match status" value="1"/>
</dbReference>
<feature type="compositionally biased region" description="Low complexity" evidence="5">
    <location>
        <begin position="494"/>
        <end position="506"/>
    </location>
</feature>
<feature type="region of interest" description="Disordered" evidence="5">
    <location>
        <begin position="486"/>
        <end position="515"/>
    </location>
</feature>
<dbReference type="PaxDb" id="2903-EOD05731"/>
<dbReference type="KEGG" id="ehx:EMIHUDRAFT_219768"/>
<dbReference type="GeneID" id="17251989"/>
<name>A0A0D3I396_EMIH1</name>
<dbReference type="eggNOG" id="KOG1000">
    <property type="taxonomic scope" value="Eukaryota"/>
</dbReference>
<evidence type="ECO:0000259" key="6">
    <source>
        <dbReference type="PROSITE" id="PS51192"/>
    </source>
</evidence>
<keyword evidence="3" id="KW-0347">Helicase</keyword>
<keyword evidence="8" id="KW-1185">Reference proteome</keyword>
<dbReference type="STRING" id="2903.R1D4B1"/>
<evidence type="ECO:0000256" key="2">
    <source>
        <dbReference type="ARBA" id="ARBA00022801"/>
    </source>
</evidence>
<feature type="domain" description="Helicase ATP-binding" evidence="6">
    <location>
        <begin position="248"/>
        <end position="413"/>
    </location>
</feature>
<dbReference type="InterPro" id="IPR027417">
    <property type="entry name" value="P-loop_NTPase"/>
</dbReference>
<dbReference type="CDD" id="cd18793">
    <property type="entry name" value="SF2_C_SNF"/>
    <property type="match status" value="1"/>
</dbReference>
<feature type="region of interest" description="Disordered" evidence="5">
    <location>
        <begin position="668"/>
        <end position="689"/>
    </location>
</feature>
<dbReference type="InterPro" id="IPR049730">
    <property type="entry name" value="SNF2/RAD54-like_C"/>
</dbReference>
<dbReference type="SUPFAM" id="SSF52540">
    <property type="entry name" value="P-loop containing nucleoside triphosphate hydrolases"/>
    <property type="match status" value="2"/>
</dbReference>
<feature type="region of interest" description="Disordered" evidence="5">
    <location>
        <begin position="1028"/>
        <end position="1049"/>
    </location>
</feature>
<dbReference type="SMART" id="SM00507">
    <property type="entry name" value="HNHc"/>
    <property type="match status" value="1"/>
</dbReference>
<feature type="compositionally biased region" description="Low complexity" evidence="5">
    <location>
        <begin position="992"/>
        <end position="1005"/>
    </location>
</feature>
<dbReference type="GO" id="GO:0004386">
    <property type="term" value="F:helicase activity"/>
    <property type="evidence" value="ECO:0007669"/>
    <property type="project" value="UniProtKB-KW"/>
</dbReference>
<organism evidence="7 8">
    <name type="scientific">Emiliania huxleyi (strain CCMP1516)</name>
    <dbReference type="NCBI Taxonomy" id="280463"/>
    <lineage>
        <taxon>Eukaryota</taxon>
        <taxon>Haptista</taxon>
        <taxon>Haptophyta</taxon>
        <taxon>Prymnesiophyceae</taxon>
        <taxon>Isochrysidales</taxon>
        <taxon>Noelaerhabdaceae</taxon>
        <taxon>Emiliania</taxon>
    </lineage>
</organism>
<dbReference type="Gene3D" id="3.40.50.10810">
    <property type="entry name" value="Tandem AAA-ATPase domain"/>
    <property type="match status" value="1"/>
</dbReference>
<reference evidence="8" key="1">
    <citation type="journal article" date="2013" name="Nature">
        <title>Pan genome of the phytoplankton Emiliania underpins its global distribution.</title>
        <authorList>
            <person name="Read B.A."/>
            <person name="Kegel J."/>
            <person name="Klute M.J."/>
            <person name="Kuo A."/>
            <person name="Lefebvre S.C."/>
            <person name="Maumus F."/>
            <person name="Mayer C."/>
            <person name="Miller J."/>
            <person name="Monier A."/>
            <person name="Salamov A."/>
            <person name="Young J."/>
            <person name="Aguilar M."/>
            <person name="Claverie J.M."/>
            <person name="Frickenhaus S."/>
            <person name="Gonzalez K."/>
            <person name="Herman E.K."/>
            <person name="Lin Y.C."/>
            <person name="Napier J."/>
            <person name="Ogata H."/>
            <person name="Sarno A.F."/>
            <person name="Shmutz J."/>
            <person name="Schroeder D."/>
            <person name="de Vargas C."/>
            <person name="Verret F."/>
            <person name="von Dassow P."/>
            <person name="Valentin K."/>
            <person name="Van de Peer Y."/>
            <person name="Wheeler G."/>
            <person name="Dacks J.B."/>
            <person name="Delwiche C.F."/>
            <person name="Dyhrman S.T."/>
            <person name="Glockner G."/>
            <person name="John U."/>
            <person name="Richards T."/>
            <person name="Worden A.Z."/>
            <person name="Zhang X."/>
            <person name="Grigoriev I.V."/>
            <person name="Allen A.E."/>
            <person name="Bidle K."/>
            <person name="Borodovsky M."/>
            <person name="Bowler C."/>
            <person name="Brownlee C."/>
            <person name="Cock J.M."/>
            <person name="Elias M."/>
            <person name="Gladyshev V.N."/>
            <person name="Groth M."/>
            <person name="Guda C."/>
            <person name="Hadaegh A."/>
            <person name="Iglesias-Rodriguez M.D."/>
            <person name="Jenkins J."/>
            <person name="Jones B.M."/>
            <person name="Lawson T."/>
            <person name="Leese F."/>
            <person name="Lindquist E."/>
            <person name="Lobanov A."/>
            <person name="Lomsadze A."/>
            <person name="Malik S.B."/>
            <person name="Marsh M.E."/>
            <person name="Mackinder L."/>
            <person name="Mock T."/>
            <person name="Mueller-Roeber B."/>
            <person name="Pagarete A."/>
            <person name="Parker M."/>
            <person name="Probert I."/>
            <person name="Quesneville H."/>
            <person name="Raines C."/>
            <person name="Rensing S.A."/>
            <person name="Riano-Pachon D.M."/>
            <person name="Richier S."/>
            <person name="Rokitta S."/>
            <person name="Shiraiwa Y."/>
            <person name="Soanes D.M."/>
            <person name="van der Giezen M."/>
            <person name="Wahlund T.M."/>
            <person name="Williams B."/>
            <person name="Wilson W."/>
            <person name="Wolfe G."/>
            <person name="Wurch L.L."/>
        </authorList>
    </citation>
    <scope>NUCLEOTIDE SEQUENCE</scope>
</reference>
<evidence type="ECO:0000256" key="1">
    <source>
        <dbReference type="ARBA" id="ARBA00022741"/>
    </source>
</evidence>
<dbReference type="Gene3D" id="3.40.50.300">
    <property type="entry name" value="P-loop containing nucleotide triphosphate hydrolases"/>
    <property type="match status" value="1"/>
</dbReference>
<evidence type="ECO:0000256" key="4">
    <source>
        <dbReference type="ARBA" id="ARBA00022840"/>
    </source>
</evidence>
<dbReference type="Gene3D" id="1.10.30.50">
    <property type="match status" value="1"/>
</dbReference>
<dbReference type="RefSeq" id="XP_005758160.1">
    <property type="nucleotide sequence ID" value="XM_005758103.1"/>
</dbReference>
<sequence length="1086" mass="117269">MAPTGQPPPAAAAAGSVLASEAQLAAERRRVLDGLASGYRMRGLSGKPKAEVATRLARLGRITVAEVKRVAASCGQERGGSKQARRREAWHGPPPAVMRAQLNEFLRRGGDAALSCSQCGSRLLLIEELRPRNGPTVVFVTCGRAPSQVAERCSRFEGMPLLAAWDAMRDATIPRLSLEATALRCCGDPADVLELRAELRHSAAEEAEKKCLAARFPLCEYPRSCEGVARLERLGLWFRLRGYQRAGVRRVLRQGSCILGDEMGLGKSVQALACVAAREAWPCLIIAPAVTRRGWAEEAEVWLGSALGPEDLHVMYDASDALGEVRPLPKLLITSFKMASRNHQFGALSRRQWASVVVDEAHTKLRAAETDSDETACLLELLSNIPFRLLLTGTPCTSRLADMYHLLSLVRPGLLGASKGDFRHSFFSSASGGHVCRYPSQLERVLHAFAMLRRTKAQVAAELPPRNELVVRVGVRRRHADALHRQLAERQEPPDAAQAPAPSRPASSPPPLMAGVRTSAHRAGLLKAIALHESGSWLRACVRLDGTSDGPAKNALIDRFRSERRVLVALVSTTACGAGVNGFQTVADQAFFCELPQDQGWKGQAEARLHRSGQSEPVTVVYLLAEWEREAAAQPSAALLRECERFDERQWATLRKTEETIASVVSGQVQRQAHPAGAGGGDSAADAGDADDAASATAFFAVSRHTRRVHAYSSRTSARPTGESFSAAWPRLHGVPSARSGLRRLAKEAEAAAVSLDGRREASTLRCAPSRAPSALEQARAPRGALWIRAAVEEGLISGRSAQLEHHWQPALFPDGGEGAQLLCHSCRVWGVRYERVADLTCGEGECFQAWVLRRNPSAVRHKLRKAYVAAVGSLFCQGCGVDLLRLASALKALPVDERQQLLRQRVPHLEQWAGKWTRAICEPTEGHLWEADHIREVRHGGGEAGLANFQPLCVACHQLKTNRNSAAEARRRRQAAFQERETPPSSPPLTPTQLDGAECDAAASDSDSDASLLDLALRAQAAGAAGAASESDRGQQRQSEARAAAAGVGRQRRAVRCRACGLPKKGHVCTARVAAAAAPEFVEAV</sequence>
<dbReference type="HOGENOM" id="CLU_257427_0_0_1"/>
<dbReference type="InterPro" id="IPR002711">
    <property type="entry name" value="HNH"/>
</dbReference>
<dbReference type="GO" id="GO:0006281">
    <property type="term" value="P:DNA repair"/>
    <property type="evidence" value="ECO:0007669"/>
    <property type="project" value="TreeGrafter"/>
</dbReference>
<dbReference type="AlphaFoldDB" id="A0A0D3I396"/>
<evidence type="ECO:0000313" key="7">
    <source>
        <dbReference type="EnsemblProtists" id="EOD05731"/>
    </source>
</evidence>
<dbReference type="CDD" id="cd00085">
    <property type="entry name" value="HNHc"/>
    <property type="match status" value="1"/>
</dbReference>
<dbReference type="InterPro" id="IPR038718">
    <property type="entry name" value="SNF2-like_sf"/>
</dbReference>
<proteinExistence type="predicted"/>
<dbReference type="GO" id="GO:0003676">
    <property type="term" value="F:nucleic acid binding"/>
    <property type="evidence" value="ECO:0007669"/>
    <property type="project" value="InterPro"/>
</dbReference>
<accession>A0A0D3I396</accession>
<keyword evidence="2" id="KW-0378">Hydrolase</keyword>
<dbReference type="InterPro" id="IPR014001">
    <property type="entry name" value="Helicase_ATP-bd"/>
</dbReference>
<dbReference type="EnsemblProtists" id="EOD05731">
    <property type="protein sequence ID" value="EOD05731"/>
    <property type="gene ID" value="EMIHUDRAFT_219768"/>
</dbReference>
<evidence type="ECO:0000256" key="3">
    <source>
        <dbReference type="ARBA" id="ARBA00022806"/>
    </source>
</evidence>
<reference evidence="7" key="2">
    <citation type="submission" date="2024-10" db="UniProtKB">
        <authorList>
            <consortium name="EnsemblProtists"/>
        </authorList>
    </citation>
    <scope>IDENTIFICATION</scope>
</reference>
<dbReference type="PANTHER" id="PTHR45766:SF3">
    <property type="entry name" value="DNA ANNEALING HELICASE AND ENDONUCLEASE ZRANB3"/>
    <property type="match status" value="1"/>
</dbReference>
<dbReference type="InterPro" id="IPR003615">
    <property type="entry name" value="HNH_nuc"/>
</dbReference>
<feature type="compositionally biased region" description="Low complexity" evidence="5">
    <location>
        <begin position="1037"/>
        <end position="1049"/>
    </location>
</feature>
<dbReference type="Pfam" id="PF00176">
    <property type="entry name" value="SNF2-rel_dom"/>
    <property type="match status" value="1"/>
</dbReference>
<dbReference type="GO" id="GO:0008270">
    <property type="term" value="F:zinc ion binding"/>
    <property type="evidence" value="ECO:0007669"/>
    <property type="project" value="InterPro"/>
</dbReference>
<protein>
    <recommendedName>
        <fullName evidence="6">Helicase ATP-binding domain-containing protein</fullName>
    </recommendedName>
</protein>
<dbReference type="GO" id="GO:0005524">
    <property type="term" value="F:ATP binding"/>
    <property type="evidence" value="ECO:0007669"/>
    <property type="project" value="UniProtKB-KW"/>
</dbReference>
<evidence type="ECO:0000256" key="5">
    <source>
        <dbReference type="SAM" id="MobiDB-lite"/>
    </source>
</evidence>
<dbReference type="GO" id="GO:0043596">
    <property type="term" value="C:nuclear replication fork"/>
    <property type="evidence" value="ECO:0007669"/>
    <property type="project" value="TreeGrafter"/>
</dbReference>
<evidence type="ECO:0000313" key="8">
    <source>
        <dbReference type="Proteomes" id="UP000013827"/>
    </source>
</evidence>
<dbReference type="Proteomes" id="UP000013827">
    <property type="component" value="Unassembled WGS sequence"/>
</dbReference>
<dbReference type="PROSITE" id="PS51192">
    <property type="entry name" value="HELICASE_ATP_BIND_1"/>
    <property type="match status" value="1"/>
</dbReference>
<keyword evidence="1" id="KW-0547">Nucleotide-binding</keyword>
<dbReference type="GO" id="GO:0004520">
    <property type="term" value="F:DNA endonuclease activity"/>
    <property type="evidence" value="ECO:0007669"/>
    <property type="project" value="TreeGrafter"/>
</dbReference>
<dbReference type="GO" id="GO:0031297">
    <property type="term" value="P:replication fork processing"/>
    <property type="evidence" value="ECO:0007669"/>
    <property type="project" value="TreeGrafter"/>
</dbReference>